<proteinExistence type="predicted"/>
<gene>
    <name evidence="1" type="ORF">OS493_036719</name>
</gene>
<evidence type="ECO:0000313" key="2">
    <source>
        <dbReference type="Proteomes" id="UP001163046"/>
    </source>
</evidence>
<dbReference type="Proteomes" id="UP001163046">
    <property type="component" value="Unassembled WGS sequence"/>
</dbReference>
<dbReference type="OrthoDB" id="10400704at2759"/>
<organism evidence="1 2">
    <name type="scientific">Desmophyllum pertusum</name>
    <dbReference type="NCBI Taxonomy" id="174260"/>
    <lineage>
        <taxon>Eukaryota</taxon>
        <taxon>Metazoa</taxon>
        <taxon>Cnidaria</taxon>
        <taxon>Anthozoa</taxon>
        <taxon>Hexacorallia</taxon>
        <taxon>Scleractinia</taxon>
        <taxon>Caryophylliina</taxon>
        <taxon>Caryophylliidae</taxon>
        <taxon>Desmophyllum</taxon>
    </lineage>
</organism>
<dbReference type="EMBL" id="MU826413">
    <property type="protein sequence ID" value="KAJ7376115.1"/>
    <property type="molecule type" value="Genomic_DNA"/>
</dbReference>
<comment type="caution">
    <text evidence="1">The sequence shown here is derived from an EMBL/GenBank/DDBJ whole genome shotgun (WGS) entry which is preliminary data.</text>
</comment>
<name>A0A9W9Z737_9CNID</name>
<dbReference type="AlphaFoldDB" id="A0A9W9Z737"/>
<evidence type="ECO:0000313" key="1">
    <source>
        <dbReference type="EMBL" id="KAJ7376115.1"/>
    </source>
</evidence>
<accession>A0A9W9Z737</accession>
<protein>
    <submittedName>
        <fullName evidence="1">Uncharacterized protein</fullName>
    </submittedName>
</protein>
<sequence length="157" mass="17751">MLQKNNMLQKANGLNLKFGGASYNSLDGWTSHGFILFTQILWRNYQKELADKNKQDIGKIIKTAIQEKSFIMLVEDDIHFIHASRQPTSSKTSTAWHMCTGIMDVQQSVSALPRPPTVQDLHRIVPLLKNGAVKQCRGGIDVKDILNKFSMSISQFF</sequence>
<reference evidence="1" key="1">
    <citation type="submission" date="2023-01" db="EMBL/GenBank/DDBJ databases">
        <title>Genome assembly of the deep-sea coral Lophelia pertusa.</title>
        <authorList>
            <person name="Herrera S."/>
            <person name="Cordes E."/>
        </authorList>
    </citation>
    <scope>NUCLEOTIDE SEQUENCE</scope>
    <source>
        <strain evidence="1">USNM1676648</strain>
        <tissue evidence="1">Polyp</tissue>
    </source>
</reference>
<keyword evidence="2" id="KW-1185">Reference proteome</keyword>